<dbReference type="SUPFAM" id="SSF53335">
    <property type="entry name" value="S-adenosyl-L-methionine-dependent methyltransferases"/>
    <property type="match status" value="1"/>
</dbReference>
<evidence type="ECO:0000313" key="5">
    <source>
        <dbReference type="Proteomes" id="UP000245678"/>
    </source>
</evidence>
<dbReference type="InterPro" id="IPR029063">
    <property type="entry name" value="SAM-dependent_MTases_sf"/>
</dbReference>
<keyword evidence="2 4" id="KW-0808">Transferase</keyword>
<sequence>MTGAAPQINEQLAGAAFSNQSAFFDQLYSADTIIAYKRKRVRAHILQHVKPGGYILELNSGTGEDALYFAQKGFKVHATDISTGMQQQLREKMVTNGVENLVSNELCSYTKLEQLKNKGPFDLIFSNFAGLNCTGELDKVLGSFTDLLNPGGTVTLVVLPKFCLWETLLVFKGKFKTAFRRFFSSKGRRAHVEGVYFNCFYYNPSYIKKRLKQDFDLLGTEGLCTIVPPSYIEGFAEKHPTAYRLLTKWEDKLKTSWPWKYMGDYYIISLRKK</sequence>
<dbReference type="GO" id="GO:0032259">
    <property type="term" value="P:methylation"/>
    <property type="evidence" value="ECO:0007669"/>
    <property type="project" value="UniProtKB-KW"/>
</dbReference>
<dbReference type="Proteomes" id="UP000245678">
    <property type="component" value="Unassembled WGS sequence"/>
</dbReference>
<reference evidence="4 5" key="1">
    <citation type="submission" date="2018-05" db="EMBL/GenBank/DDBJ databases">
        <title>Genomic Encyclopedia of Archaeal and Bacterial Type Strains, Phase II (KMG-II): from individual species to whole genera.</title>
        <authorList>
            <person name="Goeker M."/>
        </authorList>
    </citation>
    <scope>NUCLEOTIDE SEQUENCE [LARGE SCALE GENOMIC DNA]</scope>
    <source>
        <strain evidence="4 5">DSM 19975</strain>
    </source>
</reference>
<evidence type="ECO:0000256" key="1">
    <source>
        <dbReference type="ARBA" id="ARBA00022603"/>
    </source>
</evidence>
<evidence type="ECO:0000259" key="3">
    <source>
        <dbReference type="Pfam" id="PF13649"/>
    </source>
</evidence>
<accession>A0A316HG83</accession>
<proteinExistence type="predicted"/>
<comment type="caution">
    <text evidence="4">The sequence shown here is derived from an EMBL/GenBank/DDBJ whole genome shotgun (WGS) entry which is preliminary data.</text>
</comment>
<gene>
    <name evidence="4" type="ORF">LX99_01639</name>
</gene>
<keyword evidence="1 4" id="KW-0489">Methyltransferase</keyword>
<evidence type="ECO:0000256" key="2">
    <source>
        <dbReference type="ARBA" id="ARBA00022679"/>
    </source>
</evidence>
<dbReference type="AlphaFoldDB" id="A0A316HG83"/>
<dbReference type="Pfam" id="PF13649">
    <property type="entry name" value="Methyltransf_25"/>
    <property type="match status" value="1"/>
</dbReference>
<dbReference type="PANTHER" id="PTHR43861">
    <property type="entry name" value="TRANS-ACONITATE 2-METHYLTRANSFERASE-RELATED"/>
    <property type="match status" value="1"/>
</dbReference>
<dbReference type="RefSeq" id="WP_109607393.1">
    <property type="nucleotide sequence ID" value="NZ_QGHA01000002.1"/>
</dbReference>
<dbReference type="GO" id="GO:0008168">
    <property type="term" value="F:methyltransferase activity"/>
    <property type="evidence" value="ECO:0007669"/>
    <property type="project" value="UniProtKB-KW"/>
</dbReference>
<dbReference type="InterPro" id="IPR041698">
    <property type="entry name" value="Methyltransf_25"/>
</dbReference>
<protein>
    <submittedName>
        <fullName evidence="4">Methyltransferase family protein</fullName>
    </submittedName>
</protein>
<dbReference type="PANTHER" id="PTHR43861:SF1">
    <property type="entry name" value="TRANS-ACONITATE 2-METHYLTRANSFERASE"/>
    <property type="match status" value="1"/>
</dbReference>
<name>A0A316HG83_9SPHI</name>
<keyword evidence="5" id="KW-1185">Reference proteome</keyword>
<dbReference type="Gene3D" id="3.40.50.150">
    <property type="entry name" value="Vaccinia Virus protein VP39"/>
    <property type="match status" value="1"/>
</dbReference>
<feature type="domain" description="Methyltransferase" evidence="3">
    <location>
        <begin position="55"/>
        <end position="152"/>
    </location>
</feature>
<evidence type="ECO:0000313" key="4">
    <source>
        <dbReference type="EMBL" id="PWK79183.1"/>
    </source>
</evidence>
<organism evidence="4 5">
    <name type="scientific">Mucilaginibacter oryzae</name>
    <dbReference type="NCBI Taxonomy" id="468058"/>
    <lineage>
        <taxon>Bacteria</taxon>
        <taxon>Pseudomonadati</taxon>
        <taxon>Bacteroidota</taxon>
        <taxon>Sphingobacteriia</taxon>
        <taxon>Sphingobacteriales</taxon>
        <taxon>Sphingobacteriaceae</taxon>
        <taxon>Mucilaginibacter</taxon>
    </lineage>
</organism>
<dbReference type="EMBL" id="QGHA01000002">
    <property type="protein sequence ID" value="PWK79183.1"/>
    <property type="molecule type" value="Genomic_DNA"/>
</dbReference>
<dbReference type="CDD" id="cd02440">
    <property type="entry name" value="AdoMet_MTases"/>
    <property type="match status" value="1"/>
</dbReference>